<protein>
    <submittedName>
        <fullName evidence="3">META domain-containing protein</fullName>
    </submittedName>
</protein>
<accession>A0A9X1XVK9</accession>
<name>A0A9X1XVK9_9FLAO</name>
<dbReference type="PANTHER" id="PTHR35535">
    <property type="entry name" value="HEAT SHOCK PROTEIN HSLJ"/>
    <property type="match status" value="1"/>
</dbReference>
<dbReference type="AlphaFoldDB" id="A0A9X1XVK9"/>
<dbReference type="Gene3D" id="2.40.128.270">
    <property type="match status" value="1"/>
</dbReference>
<reference evidence="3" key="1">
    <citation type="submission" date="2022-04" db="EMBL/GenBank/DDBJ databases">
        <title>Flavobacterium pygoscelis sp. nov. isolated from Chinstrap chick (Pygoscelis antarcticus).</title>
        <authorList>
            <person name="Irgang R."/>
            <person name="Poblete-Morales M."/>
            <person name="Avendano-Herrera R."/>
        </authorList>
    </citation>
    <scope>NUCLEOTIDE SEQUENCE</scope>
    <source>
        <strain evidence="3">I-SCBP12n</strain>
    </source>
</reference>
<evidence type="ECO:0000313" key="3">
    <source>
        <dbReference type="EMBL" id="MCK8142483.1"/>
    </source>
</evidence>
<organism evidence="3 4">
    <name type="scientific">Flavobacterium pygoscelis</name>
    <dbReference type="NCBI Taxonomy" id="2893176"/>
    <lineage>
        <taxon>Bacteria</taxon>
        <taxon>Pseudomonadati</taxon>
        <taxon>Bacteroidota</taxon>
        <taxon>Flavobacteriia</taxon>
        <taxon>Flavobacteriales</taxon>
        <taxon>Flavobacteriaceae</taxon>
        <taxon>Flavobacterium</taxon>
    </lineage>
</organism>
<keyword evidence="1" id="KW-0732">Signal</keyword>
<proteinExistence type="predicted"/>
<dbReference type="PANTHER" id="PTHR35535:SF1">
    <property type="entry name" value="HEAT SHOCK PROTEIN HSLJ"/>
    <property type="match status" value="1"/>
</dbReference>
<comment type="caution">
    <text evidence="3">The sequence shown here is derived from an EMBL/GenBank/DDBJ whole genome shotgun (WGS) entry which is preliminary data.</text>
</comment>
<sequence>MKIKSFTLLLLILLITGCNSTIKTTNESTIGSITEKYWKLKSIEGKEVVFKENQEREIFITLRMNDKTVTGFAGCNTLSGEYTLEGNNRISFKNIAVTMKICPNVGNDESKLLKVLELAKNYSVTNDVLTLSSDKKVSLAVFEAVYM</sequence>
<dbReference type="EMBL" id="JALNUB010000006">
    <property type="protein sequence ID" value="MCK8142483.1"/>
    <property type="molecule type" value="Genomic_DNA"/>
</dbReference>
<dbReference type="RefSeq" id="WP_248428588.1">
    <property type="nucleotide sequence ID" value="NZ_JALNUB010000006.1"/>
</dbReference>
<feature type="signal peptide" evidence="1">
    <location>
        <begin position="1"/>
        <end position="20"/>
    </location>
</feature>
<feature type="chain" id="PRO_5040724751" evidence="1">
    <location>
        <begin position="21"/>
        <end position="147"/>
    </location>
</feature>
<dbReference type="InterPro" id="IPR005184">
    <property type="entry name" value="DUF306_Meta_HslJ"/>
</dbReference>
<gene>
    <name evidence="3" type="ORF">MW871_11325</name>
</gene>
<feature type="domain" description="DUF306" evidence="2">
    <location>
        <begin position="33"/>
        <end position="142"/>
    </location>
</feature>
<dbReference type="PROSITE" id="PS51257">
    <property type="entry name" value="PROKAR_LIPOPROTEIN"/>
    <property type="match status" value="1"/>
</dbReference>
<evidence type="ECO:0000259" key="2">
    <source>
        <dbReference type="Pfam" id="PF03724"/>
    </source>
</evidence>
<keyword evidence="4" id="KW-1185">Reference proteome</keyword>
<dbReference type="Proteomes" id="UP001139260">
    <property type="component" value="Unassembled WGS sequence"/>
</dbReference>
<evidence type="ECO:0000256" key="1">
    <source>
        <dbReference type="SAM" id="SignalP"/>
    </source>
</evidence>
<dbReference type="InterPro" id="IPR053147">
    <property type="entry name" value="Hsp_HslJ-like"/>
</dbReference>
<dbReference type="Pfam" id="PF03724">
    <property type="entry name" value="META"/>
    <property type="match status" value="1"/>
</dbReference>
<dbReference type="InterPro" id="IPR038670">
    <property type="entry name" value="HslJ-like_sf"/>
</dbReference>
<evidence type="ECO:0000313" key="4">
    <source>
        <dbReference type="Proteomes" id="UP001139260"/>
    </source>
</evidence>